<protein>
    <recommendedName>
        <fullName evidence="3">C_GCAxxG_C_C family protein</fullName>
    </recommendedName>
</protein>
<dbReference type="InterPro" id="IPR010181">
    <property type="entry name" value="CGCAxxGCC_motif"/>
</dbReference>
<dbReference type="EMBL" id="BEXT01000001">
    <property type="protein sequence ID" value="GBC59431.1"/>
    <property type="molecule type" value="Genomic_DNA"/>
</dbReference>
<comment type="caution">
    <text evidence="1">The sequence shown here is derived from an EMBL/GenBank/DDBJ whole genome shotgun (WGS) entry which is preliminary data.</text>
</comment>
<dbReference type="RefSeq" id="WP_124326946.1">
    <property type="nucleotide sequence ID" value="NZ_BEXT01000001.1"/>
</dbReference>
<evidence type="ECO:0000313" key="1">
    <source>
        <dbReference type="EMBL" id="GBC59431.1"/>
    </source>
</evidence>
<name>A0A401FR44_9BACT</name>
<proteinExistence type="predicted"/>
<accession>A0A401FR44</accession>
<reference evidence="2" key="1">
    <citation type="submission" date="2017-11" db="EMBL/GenBank/DDBJ databases">
        <authorList>
            <person name="Watanabe M."/>
            <person name="Kojima H."/>
        </authorList>
    </citation>
    <scope>NUCLEOTIDE SEQUENCE [LARGE SCALE GENOMIC DNA]</scope>
    <source>
        <strain evidence="2">Tokyo 01</strain>
    </source>
</reference>
<gene>
    <name evidence="1" type="ORF">DENIS_0370</name>
</gene>
<dbReference type="AlphaFoldDB" id="A0A401FR44"/>
<dbReference type="Pfam" id="PF09719">
    <property type="entry name" value="C_GCAxxG_C_C"/>
    <property type="match status" value="1"/>
</dbReference>
<organism evidence="1 2">
    <name type="scientific">Desulfonema ishimotonii</name>
    <dbReference type="NCBI Taxonomy" id="45657"/>
    <lineage>
        <taxon>Bacteria</taxon>
        <taxon>Pseudomonadati</taxon>
        <taxon>Thermodesulfobacteriota</taxon>
        <taxon>Desulfobacteria</taxon>
        <taxon>Desulfobacterales</taxon>
        <taxon>Desulfococcaceae</taxon>
        <taxon>Desulfonema</taxon>
    </lineage>
</organism>
<dbReference type="Proteomes" id="UP000288096">
    <property type="component" value="Unassembled WGS sequence"/>
</dbReference>
<evidence type="ECO:0008006" key="3">
    <source>
        <dbReference type="Google" id="ProtNLM"/>
    </source>
</evidence>
<evidence type="ECO:0000313" key="2">
    <source>
        <dbReference type="Proteomes" id="UP000288096"/>
    </source>
</evidence>
<reference evidence="2" key="2">
    <citation type="submission" date="2019-01" db="EMBL/GenBank/DDBJ databases">
        <title>Genome sequence of Desulfonema ishimotonii strain Tokyo 01.</title>
        <authorList>
            <person name="Fukui M."/>
        </authorList>
    </citation>
    <scope>NUCLEOTIDE SEQUENCE [LARGE SCALE GENOMIC DNA]</scope>
    <source>
        <strain evidence="2">Tokyo 01</strain>
    </source>
</reference>
<dbReference type="NCBIfam" id="NF045669">
    <property type="entry name" value="DVU1555_fam_CGA"/>
    <property type="match status" value="1"/>
</dbReference>
<sequence length="150" mass="15795">MNDLLFRLIELSGKGYCCSQIMLILGLENQGKENPDLVRAMNGLCMGVASSGGTCGVFSGAACLLSLYAGKGADDETENEKLPLMLSALTDWFSETVGGRYGGIQCADIIGEGAAAPDTGRCGEIMTETYGRVLEILMENDIDPAGVIDE</sequence>
<keyword evidence="2" id="KW-1185">Reference proteome</keyword>
<dbReference type="OrthoDB" id="163426at2"/>